<dbReference type="RefSeq" id="XP_004338184.1">
    <property type="nucleotide sequence ID" value="XM_004338136.1"/>
</dbReference>
<dbReference type="SUPFAM" id="SSF49899">
    <property type="entry name" value="Concanavalin A-like lectins/glucanases"/>
    <property type="match status" value="1"/>
</dbReference>
<accession>L8GVS5</accession>
<evidence type="ECO:0000313" key="2">
    <source>
        <dbReference type="EMBL" id="ELR16171.1"/>
    </source>
</evidence>
<dbReference type="Proteomes" id="UP000011083">
    <property type="component" value="Unassembled WGS sequence"/>
</dbReference>
<dbReference type="Pfam" id="PF00622">
    <property type="entry name" value="SPRY"/>
    <property type="match status" value="1"/>
</dbReference>
<gene>
    <name evidence="2" type="ORF">ACA1_178200</name>
</gene>
<dbReference type="InterPro" id="IPR001870">
    <property type="entry name" value="B30.2/SPRY"/>
</dbReference>
<name>L8GVS5_ACACF</name>
<sequence>MAPHLPINAALTNGGWDEITSAVLYRSPQGCSSLAPFPRHLLEHLFAAHQRYILNFLRTGSLLVPEDPLIRRELQIEAEFYQIPSLIDLLAHPGNGGEARFSKELCHKNLVLDSTATVATVATKGTSRVLIDTASVHSGKHYWEIRLDKLQNPNCVAVGVSRTTSNLSTYVGSTKDGWSIIVMNRENLKRWNSPTCEEYGKGGIFREGDTVGLLLDYTGGERGTLSFYINRVNQGEAFRNLPPHLFPAVSLHSKGDQVTILPFARLPDEMHDA</sequence>
<organism evidence="2 3">
    <name type="scientific">Acanthamoeba castellanii (strain ATCC 30010 / Neff)</name>
    <dbReference type="NCBI Taxonomy" id="1257118"/>
    <lineage>
        <taxon>Eukaryota</taxon>
        <taxon>Amoebozoa</taxon>
        <taxon>Discosea</taxon>
        <taxon>Longamoebia</taxon>
        <taxon>Centramoebida</taxon>
        <taxon>Acanthamoebidae</taxon>
        <taxon>Acanthamoeba</taxon>
    </lineage>
</organism>
<evidence type="ECO:0000313" key="3">
    <source>
        <dbReference type="Proteomes" id="UP000011083"/>
    </source>
</evidence>
<dbReference type="InterPro" id="IPR043136">
    <property type="entry name" value="B30.2/SPRY_sf"/>
</dbReference>
<dbReference type="InterPro" id="IPR050672">
    <property type="entry name" value="FBXO45-Fsn/SPSB_families"/>
</dbReference>
<feature type="domain" description="B30.2/SPRY" evidence="1">
    <location>
        <begin position="79"/>
        <end position="268"/>
    </location>
</feature>
<dbReference type="Gene3D" id="3.30.710.10">
    <property type="entry name" value="Potassium Channel Kv1.1, Chain A"/>
    <property type="match status" value="1"/>
</dbReference>
<dbReference type="SMART" id="SM00449">
    <property type="entry name" value="SPRY"/>
    <property type="match status" value="1"/>
</dbReference>
<dbReference type="SUPFAM" id="SSF54695">
    <property type="entry name" value="POZ domain"/>
    <property type="match status" value="1"/>
</dbReference>
<dbReference type="InterPro" id="IPR011333">
    <property type="entry name" value="SKP1/BTB/POZ_sf"/>
</dbReference>
<dbReference type="OrthoDB" id="18378at2759"/>
<keyword evidence="3" id="KW-1185">Reference proteome</keyword>
<dbReference type="CDD" id="cd11709">
    <property type="entry name" value="SPRY"/>
    <property type="match status" value="1"/>
</dbReference>
<reference evidence="2 3" key="1">
    <citation type="journal article" date="2013" name="Genome Biol.">
        <title>Genome of Acanthamoeba castellanii highlights extensive lateral gene transfer and early evolution of tyrosine kinase signaling.</title>
        <authorList>
            <person name="Clarke M."/>
            <person name="Lohan A.J."/>
            <person name="Liu B."/>
            <person name="Lagkouvardos I."/>
            <person name="Roy S."/>
            <person name="Zafar N."/>
            <person name="Bertelli C."/>
            <person name="Schilde C."/>
            <person name="Kianianmomeni A."/>
            <person name="Burglin T.R."/>
            <person name="Frech C."/>
            <person name="Turcotte B."/>
            <person name="Kopec K.O."/>
            <person name="Synnott J.M."/>
            <person name="Choo C."/>
            <person name="Paponov I."/>
            <person name="Finkler A."/>
            <person name="Soon Heng Tan C."/>
            <person name="Hutchins A.P."/>
            <person name="Weinmeier T."/>
            <person name="Rattei T."/>
            <person name="Chu J.S."/>
            <person name="Gimenez G."/>
            <person name="Irimia M."/>
            <person name="Rigden D.J."/>
            <person name="Fitzpatrick D.A."/>
            <person name="Lorenzo-Morales J."/>
            <person name="Bateman A."/>
            <person name="Chiu C.H."/>
            <person name="Tang P."/>
            <person name="Hegemann P."/>
            <person name="Fromm H."/>
            <person name="Raoult D."/>
            <person name="Greub G."/>
            <person name="Miranda-Saavedra D."/>
            <person name="Chen N."/>
            <person name="Nash P."/>
            <person name="Ginger M.L."/>
            <person name="Horn M."/>
            <person name="Schaap P."/>
            <person name="Caler L."/>
            <person name="Loftus B."/>
        </authorList>
    </citation>
    <scope>NUCLEOTIDE SEQUENCE [LARGE SCALE GENOMIC DNA]</scope>
    <source>
        <strain evidence="2 3">Neff</strain>
    </source>
</reference>
<proteinExistence type="predicted"/>
<dbReference type="PANTHER" id="PTHR12245:SF5">
    <property type="entry name" value="SPRY DOMAIN-CONTAINING SOCS BOX PROTEIN 3"/>
    <property type="match status" value="1"/>
</dbReference>
<dbReference type="VEuPathDB" id="AmoebaDB:ACA1_178200"/>
<dbReference type="GeneID" id="14916888"/>
<dbReference type="InterPro" id="IPR003877">
    <property type="entry name" value="SPRY_dom"/>
</dbReference>
<dbReference type="PROSITE" id="PS50188">
    <property type="entry name" value="B302_SPRY"/>
    <property type="match status" value="1"/>
</dbReference>
<dbReference type="InterPro" id="IPR013320">
    <property type="entry name" value="ConA-like_dom_sf"/>
</dbReference>
<dbReference type="Gene3D" id="2.60.120.920">
    <property type="match status" value="1"/>
</dbReference>
<dbReference type="AlphaFoldDB" id="L8GVS5"/>
<dbReference type="EMBL" id="KB008006">
    <property type="protein sequence ID" value="ELR16171.1"/>
    <property type="molecule type" value="Genomic_DNA"/>
</dbReference>
<evidence type="ECO:0000259" key="1">
    <source>
        <dbReference type="PROSITE" id="PS50188"/>
    </source>
</evidence>
<dbReference type="PANTHER" id="PTHR12245">
    <property type="entry name" value="SPRY DOMAIN CONTAINING SOCS BOX PROTEIN"/>
    <property type="match status" value="1"/>
</dbReference>
<protein>
    <submittedName>
        <fullName evidence="2">SPRY domain containing protein</fullName>
    </submittedName>
</protein>
<dbReference type="KEGG" id="acan:ACA1_178200"/>